<proteinExistence type="predicted"/>
<keyword evidence="1" id="KW-0812">Transmembrane</keyword>
<evidence type="ECO:0000313" key="3">
    <source>
        <dbReference type="Proteomes" id="UP000284605"/>
    </source>
</evidence>
<reference evidence="2 3" key="1">
    <citation type="submission" date="2018-09" db="EMBL/GenBank/DDBJ databases">
        <authorList>
            <person name="Zhu H."/>
        </authorList>
    </citation>
    <scope>NUCLEOTIDE SEQUENCE [LARGE SCALE GENOMIC DNA]</scope>
    <source>
        <strain evidence="2 3">K1W22B-8</strain>
    </source>
</reference>
<dbReference type="AlphaFoldDB" id="A0A418WI96"/>
<dbReference type="RefSeq" id="WP_119781939.1">
    <property type="nucleotide sequence ID" value="NZ_QYUK01000011.1"/>
</dbReference>
<dbReference type="Proteomes" id="UP000284605">
    <property type="component" value="Unassembled WGS sequence"/>
</dbReference>
<sequence>MEPVTRRDPRDLDLDKRIARLTAWVVGTDQGRPCSVGDLIAAAGDNPRTVARSILRSDGGKAELTNILFKARLDGEACPDAAALAARIVNGAIDPQSIDGFAADRSGLALILIPSAIAGLGLAGGLSPYLAVLIIGAGWYLGWRVLRRHNEPHHHDPG</sequence>
<accession>A0A418WI96</accession>
<evidence type="ECO:0000313" key="2">
    <source>
        <dbReference type="EMBL" id="RJF89751.1"/>
    </source>
</evidence>
<gene>
    <name evidence="2" type="ORF">D3874_24580</name>
</gene>
<feature type="transmembrane region" description="Helical" evidence="1">
    <location>
        <begin position="129"/>
        <end position="146"/>
    </location>
</feature>
<evidence type="ECO:0000256" key="1">
    <source>
        <dbReference type="SAM" id="Phobius"/>
    </source>
</evidence>
<keyword evidence="1" id="KW-1133">Transmembrane helix</keyword>
<keyword evidence="3" id="KW-1185">Reference proteome</keyword>
<dbReference type="EMBL" id="QYUK01000011">
    <property type="protein sequence ID" value="RJF89751.1"/>
    <property type="molecule type" value="Genomic_DNA"/>
</dbReference>
<keyword evidence="1" id="KW-0472">Membrane</keyword>
<dbReference type="OrthoDB" id="7282182at2"/>
<comment type="caution">
    <text evidence="2">The sequence shown here is derived from an EMBL/GenBank/DDBJ whole genome shotgun (WGS) entry which is preliminary data.</text>
</comment>
<name>A0A418WI96_9PROT</name>
<organism evidence="2 3">
    <name type="scientific">Oleomonas cavernae</name>
    <dbReference type="NCBI Taxonomy" id="2320859"/>
    <lineage>
        <taxon>Bacteria</taxon>
        <taxon>Pseudomonadati</taxon>
        <taxon>Pseudomonadota</taxon>
        <taxon>Alphaproteobacteria</taxon>
        <taxon>Acetobacterales</taxon>
        <taxon>Acetobacteraceae</taxon>
        <taxon>Oleomonas</taxon>
    </lineage>
</organism>
<protein>
    <submittedName>
        <fullName evidence="2">Uncharacterized protein</fullName>
    </submittedName>
</protein>